<dbReference type="OrthoDB" id="10446447at2759"/>
<name>A0A8T1MSN8_CLOSI</name>
<organism evidence="2 3">
    <name type="scientific">Clonorchis sinensis</name>
    <name type="common">Chinese liver fluke</name>
    <dbReference type="NCBI Taxonomy" id="79923"/>
    <lineage>
        <taxon>Eukaryota</taxon>
        <taxon>Metazoa</taxon>
        <taxon>Spiralia</taxon>
        <taxon>Lophotrochozoa</taxon>
        <taxon>Platyhelminthes</taxon>
        <taxon>Trematoda</taxon>
        <taxon>Digenea</taxon>
        <taxon>Opisthorchiida</taxon>
        <taxon>Opisthorchiata</taxon>
        <taxon>Opisthorchiidae</taxon>
        <taxon>Clonorchis</taxon>
    </lineage>
</organism>
<gene>
    <name evidence="2" type="ORF">CSKR_111252</name>
</gene>
<reference evidence="2 3" key="2">
    <citation type="journal article" date="2021" name="Genomics">
        <title>High-quality reference genome for Clonorchis sinensis.</title>
        <authorList>
            <person name="Young N.D."/>
            <person name="Stroehlein A.J."/>
            <person name="Kinkar L."/>
            <person name="Wang T."/>
            <person name="Sohn W.M."/>
            <person name="Chang B.C.H."/>
            <person name="Kaur P."/>
            <person name="Weisz D."/>
            <person name="Dudchenko O."/>
            <person name="Aiden E.L."/>
            <person name="Korhonen P.K."/>
            <person name="Gasser R.B."/>
        </authorList>
    </citation>
    <scope>NUCLEOTIDE SEQUENCE [LARGE SCALE GENOMIC DNA]</scope>
    <source>
        <strain evidence="2">Cs-k2</strain>
    </source>
</reference>
<reference evidence="2 3" key="1">
    <citation type="journal article" date="2018" name="Biotechnol. Adv.">
        <title>Improved genomic resources and new bioinformatic workflow for the carcinogenic parasite Clonorchis sinensis: Biotechnological implications.</title>
        <authorList>
            <person name="Wang D."/>
            <person name="Korhonen P.K."/>
            <person name="Gasser R.B."/>
            <person name="Young N.D."/>
        </authorList>
    </citation>
    <scope>NUCLEOTIDE SEQUENCE [LARGE SCALE GENOMIC DNA]</scope>
    <source>
        <strain evidence="2">Cs-k2</strain>
    </source>
</reference>
<evidence type="ECO:0000313" key="2">
    <source>
        <dbReference type="EMBL" id="KAG5451876.1"/>
    </source>
</evidence>
<proteinExistence type="predicted"/>
<accession>A0A8T1MSN8</accession>
<dbReference type="EMBL" id="NIRI02000042">
    <property type="protein sequence ID" value="KAG5451876.1"/>
    <property type="molecule type" value="Genomic_DNA"/>
</dbReference>
<dbReference type="AlphaFoldDB" id="A0A8T1MSN8"/>
<comment type="caution">
    <text evidence="2">The sequence shown here is derived from an EMBL/GenBank/DDBJ whole genome shotgun (WGS) entry which is preliminary data.</text>
</comment>
<keyword evidence="3" id="KW-1185">Reference proteome</keyword>
<dbReference type="Proteomes" id="UP000286415">
    <property type="component" value="Unassembled WGS sequence"/>
</dbReference>
<evidence type="ECO:0000313" key="3">
    <source>
        <dbReference type="Proteomes" id="UP000286415"/>
    </source>
</evidence>
<protein>
    <submittedName>
        <fullName evidence="2">Uncharacterized protein</fullName>
    </submittedName>
</protein>
<feature type="region of interest" description="Disordered" evidence="1">
    <location>
        <begin position="1"/>
        <end position="28"/>
    </location>
</feature>
<sequence length="158" mass="18134">MDLVDQYRRPRRYASSGTMCRSDGRNTAERPKFLNQQCSAGQRREIWKDEDSVEVEDSGIGQGYKSEPQANSYKKVINQNGENGVPIEITYTNDHRTSKRPLHQPRLQEVKQQYTSRTSSLSSSSVMHIEQIPQSERFSTKANAWVNHILLLKRGAHV</sequence>
<evidence type="ECO:0000256" key="1">
    <source>
        <dbReference type="SAM" id="MobiDB-lite"/>
    </source>
</evidence>